<evidence type="ECO:0000313" key="4">
    <source>
        <dbReference type="EMBL" id="EGF12275.1"/>
    </source>
</evidence>
<reference evidence="4 5" key="1">
    <citation type="submission" date="2011-02" db="EMBL/GenBank/DDBJ databases">
        <authorList>
            <person name="Muzny D."/>
            <person name="Qin X."/>
            <person name="Deng J."/>
            <person name="Jiang H."/>
            <person name="Liu Y."/>
            <person name="Qu J."/>
            <person name="Song X.-Z."/>
            <person name="Zhang L."/>
            <person name="Thornton R."/>
            <person name="Coyle M."/>
            <person name="Francisco L."/>
            <person name="Jackson L."/>
            <person name="Javaid M."/>
            <person name="Korchina V."/>
            <person name="Kovar C."/>
            <person name="Mata R."/>
            <person name="Mathew T."/>
            <person name="Ngo R."/>
            <person name="Nguyen L."/>
            <person name="Nguyen N."/>
            <person name="Okwuonu G."/>
            <person name="Ongeri F."/>
            <person name="Pham C."/>
            <person name="Simmons D."/>
            <person name="Wilczek-Boney K."/>
            <person name="Hale W."/>
            <person name="Jakkamsetti A."/>
            <person name="Pham P."/>
            <person name="Ruth R."/>
            <person name="San Lucas F."/>
            <person name="Warren J."/>
            <person name="Zhang J."/>
            <person name="Zhao Z."/>
            <person name="Zhou C."/>
            <person name="Zhu D."/>
            <person name="Lee S."/>
            <person name="Bess C."/>
            <person name="Blankenburg K."/>
            <person name="Forbes L."/>
            <person name="Fu Q."/>
            <person name="Gubbala S."/>
            <person name="Hirani K."/>
            <person name="Jayaseelan J.C."/>
            <person name="Lara F."/>
            <person name="Munidasa M."/>
            <person name="Palculict T."/>
            <person name="Patil S."/>
            <person name="Pu L.-L."/>
            <person name="Saada N."/>
            <person name="Tang L."/>
            <person name="Weissenberger G."/>
            <person name="Zhu Y."/>
            <person name="Hemphill L."/>
            <person name="Shang Y."/>
            <person name="Youmans B."/>
            <person name="Ayvaz T."/>
            <person name="Ross M."/>
            <person name="Santibanez J."/>
            <person name="Aqrawi P."/>
            <person name="Gross S."/>
            <person name="Joshi V."/>
            <person name="Fowler G."/>
            <person name="Nazareth L."/>
            <person name="Reid J."/>
            <person name="Worley K."/>
            <person name="Petrosino J."/>
            <person name="Highlander S."/>
            <person name="Gibbs R."/>
        </authorList>
    </citation>
    <scope>NUCLEOTIDE SEQUENCE [LARGE SCALE GENOMIC DNA]</scope>
    <source>
        <strain evidence="4 5">ATCC BAA-1200</strain>
    </source>
</reference>
<dbReference type="GO" id="GO:0016798">
    <property type="term" value="F:hydrolase activity, acting on glycosyl bonds"/>
    <property type="evidence" value="ECO:0007669"/>
    <property type="project" value="UniProtKB-KW"/>
</dbReference>
<sequence>MFTLKKLNKKVISSRFQKLVTVIFIVKRPFSFVPEICWPIIIHRIHIIIRIINHIFLQKDHKKMSKFKLLLGYFAIFFSINSSAFADKVSDCLKGRSKSAACRTMIANYWAHHQTIERIARQEGVEPALLKALIAYESHYNHKAVSPKQASGLTQVMPTTARGLNIDPAKLFVPEVSVRTGARYLRRMFGQFGRTDLALAAYNAGPGRVIKAGYRVPPIAETQNYVSNVSALFREFKNRERNNLPLNRTGSKTVAISATPEIRIKQTVPKRSDPYQSHVSNSY</sequence>
<evidence type="ECO:0000259" key="3">
    <source>
        <dbReference type="Pfam" id="PF01464"/>
    </source>
</evidence>
<accession>F2B8I0</accession>
<name>F2B8I0_9NEIS</name>
<keyword evidence="5" id="KW-1185">Reference proteome</keyword>
<dbReference type="EC" id="3.2.1.-" evidence="4"/>
<proteinExistence type="inferred from homology"/>
<keyword evidence="4" id="KW-0378">Hydrolase</keyword>
<dbReference type="Proteomes" id="UP000004105">
    <property type="component" value="Unassembled WGS sequence"/>
</dbReference>
<keyword evidence="4" id="KW-0326">Glycosidase</keyword>
<dbReference type="CDD" id="cd00254">
    <property type="entry name" value="LT-like"/>
    <property type="match status" value="1"/>
</dbReference>
<dbReference type="AlphaFoldDB" id="F2B8I0"/>
<feature type="domain" description="Transglycosylase SLT" evidence="3">
    <location>
        <begin position="116"/>
        <end position="213"/>
    </location>
</feature>
<dbReference type="Gene3D" id="1.10.530.10">
    <property type="match status" value="1"/>
</dbReference>
<dbReference type="HOGENOM" id="CLU_982914_0_0_4"/>
<dbReference type="PANTHER" id="PTHR37423:SF2">
    <property type="entry name" value="MEMBRANE-BOUND LYTIC MUREIN TRANSGLYCOSYLASE C"/>
    <property type="match status" value="1"/>
</dbReference>
<gene>
    <name evidence="4" type="primary">ltg</name>
    <name evidence="4" type="ORF">HMPREF9123_0064</name>
</gene>
<organism evidence="4 5">
    <name type="scientific">Neisseria bacilliformis ATCC BAA-1200</name>
    <dbReference type="NCBI Taxonomy" id="888742"/>
    <lineage>
        <taxon>Bacteria</taxon>
        <taxon>Pseudomonadati</taxon>
        <taxon>Pseudomonadota</taxon>
        <taxon>Betaproteobacteria</taxon>
        <taxon>Neisseriales</taxon>
        <taxon>Neisseriaceae</taxon>
        <taxon>Neisseria</taxon>
    </lineage>
</organism>
<dbReference type="Pfam" id="PF01464">
    <property type="entry name" value="SLT"/>
    <property type="match status" value="1"/>
</dbReference>
<keyword evidence="2" id="KW-1133">Transmembrane helix</keyword>
<dbReference type="SUPFAM" id="SSF53955">
    <property type="entry name" value="Lysozyme-like"/>
    <property type="match status" value="1"/>
</dbReference>
<keyword evidence="2" id="KW-0472">Membrane</keyword>
<evidence type="ECO:0000256" key="2">
    <source>
        <dbReference type="SAM" id="Phobius"/>
    </source>
</evidence>
<comment type="similarity">
    <text evidence="1">Belongs to the transglycosylase Slt family.</text>
</comment>
<dbReference type="EMBL" id="AFAY01000002">
    <property type="protein sequence ID" value="EGF12275.1"/>
    <property type="molecule type" value="Genomic_DNA"/>
</dbReference>
<feature type="transmembrane region" description="Helical" evidence="2">
    <location>
        <begin position="67"/>
        <end position="86"/>
    </location>
</feature>
<comment type="caution">
    <text evidence="4">The sequence shown here is derived from an EMBL/GenBank/DDBJ whole genome shotgun (WGS) entry which is preliminary data.</text>
</comment>
<dbReference type="InterPro" id="IPR008258">
    <property type="entry name" value="Transglycosylase_SLT_dom_1"/>
</dbReference>
<keyword evidence="2" id="KW-0812">Transmembrane</keyword>
<evidence type="ECO:0000256" key="1">
    <source>
        <dbReference type="ARBA" id="ARBA00007734"/>
    </source>
</evidence>
<protein>
    <submittedName>
        <fullName evidence="4">Lytic transglycosylase</fullName>
        <ecNumber evidence="4">3.2.1.-</ecNumber>
    </submittedName>
</protein>
<dbReference type="InterPro" id="IPR023346">
    <property type="entry name" value="Lysozyme-like_dom_sf"/>
</dbReference>
<dbReference type="PANTHER" id="PTHR37423">
    <property type="entry name" value="SOLUBLE LYTIC MUREIN TRANSGLYCOSYLASE-RELATED"/>
    <property type="match status" value="1"/>
</dbReference>
<evidence type="ECO:0000313" key="5">
    <source>
        <dbReference type="Proteomes" id="UP000004105"/>
    </source>
</evidence>